<evidence type="ECO:0000313" key="1">
    <source>
        <dbReference type="EMBL" id="APH03321.1"/>
    </source>
</evidence>
<gene>
    <name evidence="1" type="ORF">A9C19_00325</name>
</gene>
<sequence>MENNRGIHVDLYKFNPKSANFLYESSNISVNRPGFVINRLTLDQKRLFDKICPLLHERNSFFDQKKSHIHDSFFKKLSIL</sequence>
<reference evidence="1 2" key="1">
    <citation type="journal article" date="2016" name="Sci. Rep.">
        <title>Complete genome sequence and transcriptomic analysis of a novel marine strain Bacillus weihaiensis reveals the mechanism of brown algae degradation.</title>
        <authorList>
            <person name="Zhu Y."/>
            <person name="Chen P."/>
            <person name="Bao Y."/>
            <person name="Men Y."/>
            <person name="Zeng Y."/>
            <person name="Yang J."/>
            <person name="Sun J."/>
            <person name="Sun Y."/>
        </authorList>
    </citation>
    <scope>NUCLEOTIDE SEQUENCE [LARGE SCALE GENOMIC DNA]</scope>
    <source>
        <strain evidence="1 2">Alg07</strain>
    </source>
</reference>
<organism evidence="1 2">
    <name type="scientific">Bacillus weihaiensis</name>
    <dbReference type="NCBI Taxonomy" id="1547283"/>
    <lineage>
        <taxon>Bacteria</taxon>
        <taxon>Bacillati</taxon>
        <taxon>Bacillota</taxon>
        <taxon>Bacilli</taxon>
        <taxon>Bacillales</taxon>
        <taxon>Bacillaceae</taxon>
        <taxon>Bacillus</taxon>
    </lineage>
</organism>
<keyword evidence="2" id="KW-1185">Reference proteome</keyword>
<dbReference type="EMBL" id="CP016020">
    <property type="protein sequence ID" value="APH03321.1"/>
    <property type="molecule type" value="Genomic_DNA"/>
</dbReference>
<name>A0A1L3MLX5_9BACI</name>
<dbReference type="AlphaFoldDB" id="A0A1L3MLX5"/>
<dbReference type="Proteomes" id="UP000181936">
    <property type="component" value="Chromosome"/>
</dbReference>
<proteinExistence type="predicted"/>
<dbReference type="KEGG" id="bwh:A9C19_00325"/>
<evidence type="ECO:0000313" key="2">
    <source>
        <dbReference type="Proteomes" id="UP000181936"/>
    </source>
</evidence>
<protein>
    <submittedName>
        <fullName evidence="1">Uncharacterized protein</fullName>
    </submittedName>
</protein>
<accession>A0A1L3MLX5</accession>